<dbReference type="SUPFAM" id="SSF51197">
    <property type="entry name" value="Clavaminate synthase-like"/>
    <property type="match status" value="1"/>
</dbReference>
<feature type="non-terminal residue" evidence="2">
    <location>
        <position position="187"/>
    </location>
</feature>
<dbReference type="InterPro" id="IPR003347">
    <property type="entry name" value="JmjC_dom"/>
</dbReference>
<reference evidence="2" key="1">
    <citation type="submission" date="2018-06" db="EMBL/GenBank/DDBJ databases">
        <authorList>
            <person name="Zhirakovskaya E."/>
        </authorList>
    </citation>
    <scope>NUCLEOTIDE SEQUENCE</scope>
</reference>
<gene>
    <name evidence="2" type="ORF">MNBD_ALPHA08-1393</name>
</gene>
<dbReference type="PROSITE" id="PS51184">
    <property type="entry name" value="JMJC"/>
    <property type="match status" value="1"/>
</dbReference>
<organism evidence="2">
    <name type="scientific">hydrothermal vent metagenome</name>
    <dbReference type="NCBI Taxonomy" id="652676"/>
    <lineage>
        <taxon>unclassified sequences</taxon>
        <taxon>metagenomes</taxon>
        <taxon>ecological metagenomes</taxon>
    </lineage>
</organism>
<evidence type="ECO:0000259" key="1">
    <source>
        <dbReference type="PROSITE" id="PS51184"/>
    </source>
</evidence>
<name>A0A3B0R5Z5_9ZZZZ</name>
<evidence type="ECO:0000313" key="2">
    <source>
        <dbReference type="EMBL" id="VAV87551.1"/>
    </source>
</evidence>
<dbReference type="Gene3D" id="2.60.120.650">
    <property type="entry name" value="Cupin"/>
    <property type="match status" value="1"/>
</dbReference>
<proteinExistence type="predicted"/>
<feature type="domain" description="JmjC" evidence="1">
    <location>
        <begin position="83"/>
        <end position="187"/>
    </location>
</feature>
<protein>
    <recommendedName>
        <fullName evidence="1">JmjC domain-containing protein</fullName>
    </recommendedName>
</protein>
<sequence length="187" mass="21122">MSIIELDKTVANEKLHKLPFPVRHTLVDHPLFTLPKLVELAKIMPRDKIEFSGADLEIGQSAETTPKLDMAPQDVIRQIEQHNAWMVIKCVEVVPAYRAVLTEFVDGLFAAAGKPDQKYSNLEGYIFVSSANATTPFHVDAEENILVQIRGDKLVHVFDNDDRALVSEKAMEITPSKYRNQEYDPSF</sequence>
<dbReference type="EMBL" id="UOEC01000031">
    <property type="protein sequence ID" value="VAV87551.1"/>
    <property type="molecule type" value="Genomic_DNA"/>
</dbReference>
<dbReference type="AlphaFoldDB" id="A0A3B0R5Z5"/>
<accession>A0A3B0R5Z5</accession>